<dbReference type="PANTHER" id="PTHR41252">
    <property type="entry name" value="BLR2505 PROTEIN"/>
    <property type="match status" value="1"/>
</dbReference>
<comment type="caution">
    <text evidence="2">The sequence shown here is derived from an EMBL/GenBank/DDBJ whole genome shotgun (WGS) entry which is preliminary data.</text>
</comment>
<dbReference type="AlphaFoldDB" id="A0A919U9E4"/>
<dbReference type="SUPFAM" id="SSF54427">
    <property type="entry name" value="NTF2-like"/>
    <property type="match status" value="1"/>
</dbReference>
<accession>A0A919U9E4</accession>
<proteinExistence type="predicted"/>
<dbReference type="InterPro" id="IPR037401">
    <property type="entry name" value="SnoaL-like"/>
</dbReference>
<evidence type="ECO:0000313" key="2">
    <source>
        <dbReference type="EMBL" id="GIG42568.1"/>
    </source>
</evidence>
<evidence type="ECO:0000313" key="3">
    <source>
        <dbReference type="Proteomes" id="UP000660611"/>
    </source>
</evidence>
<reference evidence="2" key="1">
    <citation type="submission" date="2021-01" db="EMBL/GenBank/DDBJ databases">
        <title>Whole genome shotgun sequence of Dactylosporangium siamense NBRC 106093.</title>
        <authorList>
            <person name="Komaki H."/>
            <person name="Tamura T."/>
        </authorList>
    </citation>
    <scope>NUCLEOTIDE SEQUENCE</scope>
    <source>
        <strain evidence="2">NBRC 106093</strain>
    </source>
</reference>
<sequence>MEHPNADLVRRAFAAFESGDLATIRALFAADIVWRVGGHGPASGETVGLDAVLANFQQIMTWTAGDYAAHPVDFLGSDRHAVALTRARASRPDGRTLDVAQAVVFEVAGGRLVSCQHMAYDEAAWDAFFE</sequence>
<name>A0A919U9E4_9ACTN</name>
<dbReference type="Gene3D" id="3.10.450.50">
    <property type="match status" value="1"/>
</dbReference>
<dbReference type="RefSeq" id="WP_203844457.1">
    <property type="nucleotide sequence ID" value="NZ_BAAAVW010000002.1"/>
</dbReference>
<feature type="domain" description="SnoaL-like" evidence="1">
    <location>
        <begin position="9"/>
        <end position="114"/>
    </location>
</feature>
<dbReference type="PANTHER" id="PTHR41252:SF1">
    <property type="entry name" value="BLR2505 PROTEIN"/>
    <property type="match status" value="1"/>
</dbReference>
<organism evidence="2 3">
    <name type="scientific">Dactylosporangium siamense</name>
    <dbReference type="NCBI Taxonomy" id="685454"/>
    <lineage>
        <taxon>Bacteria</taxon>
        <taxon>Bacillati</taxon>
        <taxon>Actinomycetota</taxon>
        <taxon>Actinomycetes</taxon>
        <taxon>Micromonosporales</taxon>
        <taxon>Micromonosporaceae</taxon>
        <taxon>Dactylosporangium</taxon>
    </lineage>
</organism>
<dbReference type="InterPro" id="IPR032710">
    <property type="entry name" value="NTF2-like_dom_sf"/>
</dbReference>
<dbReference type="Pfam" id="PF12680">
    <property type="entry name" value="SnoaL_2"/>
    <property type="match status" value="1"/>
</dbReference>
<protein>
    <recommendedName>
        <fullName evidence="1">SnoaL-like domain-containing protein</fullName>
    </recommendedName>
</protein>
<dbReference type="EMBL" id="BONQ01000015">
    <property type="protein sequence ID" value="GIG42568.1"/>
    <property type="molecule type" value="Genomic_DNA"/>
</dbReference>
<dbReference type="Proteomes" id="UP000660611">
    <property type="component" value="Unassembled WGS sequence"/>
</dbReference>
<keyword evidence="3" id="KW-1185">Reference proteome</keyword>
<gene>
    <name evidence="2" type="ORF">Dsi01nite_006090</name>
</gene>
<evidence type="ECO:0000259" key="1">
    <source>
        <dbReference type="Pfam" id="PF12680"/>
    </source>
</evidence>